<reference evidence="2" key="1">
    <citation type="journal article" date="2020" name="Stud. Mycol.">
        <title>101 Dothideomycetes genomes: a test case for predicting lifestyles and emergence of pathogens.</title>
        <authorList>
            <person name="Haridas S."/>
            <person name="Albert R."/>
            <person name="Binder M."/>
            <person name="Bloem J."/>
            <person name="Labutti K."/>
            <person name="Salamov A."/>
            <person name="Andreopoulos B."/>
            <person name="Baker S."/>
            <person name="Barry K."/>
            <person name="Bills G."/>
            <person name="Bluhm B."/>
            <person name="Cannon C."/>
            <person name="Castanera R."/>
            <person name="Culley D."/>
            <person name="Daum C."/>
            <person name="Ezra D."/>
            <person name="Gonzalez J."/>
            <person name="Henrissat B."/>
            <person name="Kuo A."/>
            <person name="Liang C."/>
            <person name="Lipzen A."/>
            <person name="Lutzoni F."/>
            <person name="Magnuson J."/>
            <person name="Mondo S."/>
            <person name="Nolan M."/>
            <person name="Ohm R."/>
            <person name="Pangilinan J."/>
            <person name="Park H.-J."/>
            <person name="Ramirez L."/>
            <person name="Alfaro M."/>
            <person name="Sun H."/>
            <person name="Tritt A."/>
            <person name="Yoshinaga Y."/>
            <person name="Zwiers L.-H."/>
            <person name="Turgeon B."/>
            <person name="Goodwin S."/>
            <person name="Spatafora J."/>
            <person name="Crous P."/>
            <person name="Grigoriev I."/>
        </authorList>
    </citation>
    <scope>NUCLEOTIDE SEQUENCE</scope>
    <source>
        <strain evidence="2">CBS 262.69</strain>
    </source>
</reference>
<gene>
    <name evidence="2" type="ORF">EJ06DRAFT_64745</name>
</gene>
<feature type="region of interest" description="Disordered" evidence="1">
    <location>
        <begin position="73"/>
        <end position="104"/>
    </location>
</feature>
<keyword evidence="3" id="KW-1185">Reference proteome</keyword>
<feature type="region of interest" description="Disordered" evidence="1">
    <location>
        <begin position="175"/>
        <end position="196"/>
    </location>
</feature>
<dbReference type="EMBL" id="ML996698">
    <property type="protein sequence ID" value="KAF2398983.1"/>
    <property type="molecule type" value="Genomic_DNA"/>
</dbReference>
<proteinExistence type="predicted"/>
<feature type="compositionally biased region" description="Acidic residues" evidence="1">
    <location>
        <begin position="79"/>
        <end position="102"/>
    </location>
</feature>
<name>A0A6G1HSE3_9PEZI</name>
<accession>A0A6G1HSE3</accession>
<sequence>MSDPSLPRCYCPNRYESGVGLDPITHDDTTMFPNYDSADLACRHQICCYLNILSGRGVHRALEAPVYSASQTPLGIAVGDDDDDEDEKGEDDEEDDDVEYSDEPYGNYYIDSEGDVEIKLFGSNRGLLGSNSALLGYNHGFYSSNPALFGFISAPFDSNPALYEPDIDSPLEQMAADIQSRKEDAKSTGKTGIEPG</sequence>
<evidence type="ECO:0000313" key="3">
    <source>
        <dbReference type="Proteomes" id="UP000799640"/>
    </source>
</evidence>
<evidence type="ECO:0000256" key="1">
    <source>
        <dbReference type="SAM" id="MobiDB-lite"/>
    </source>
</evidence>
<dbReference type="Proteomes" id="UP000799640">
    <property type="component" value="Unassembled WGS sequence"/>
</dbReference>
<dbReference type="AlphaFoldDB" id="A0A6G1HSE3"/>
<evidence type="ECO:0000313" key="2">
    <source>
        <dbReference type="EMBL" id="KAF2398983.1"/>
    </source>
</evidence>
<organism evidence="2 3">
    <name type="scientific">Trichodelitschia bisporula</name>
    <dbReference type="NCBI Taxonomy" id="703511"/>
    <lineage>
        <taxon>Eukaryota</taxon>
        <taxon>Fungi</taxon>
        <taxon>Dikarya</taxon>
        <taxon>Ascomycota</taxon>
        <taxon>Pezizomycotina</taxon>
        <taxon>Dothideomycetes</taxon>
        <taxon>Dothideomycetes incertae sedis</taxon>
        <taxon>Phaeotrichales</taxon>
        <taxon>Phaeotrichaceae</taxon>
        <taxon>Trichodelitschia</taxon>
    </lineage>
</organism>
<protein>
    <submittedName>
        <fullName evidence="2">Uncharacterized protein</fullName>
    </submittedName>
</protein>